<dbReference type="GeneID" id="18588270"/>
<keyword evidence="1" id="KW-0175">Coiled coil</keyword>
<dbReference type="PANTHER" id="PTHR32378">
    <property type="entry name" value="GUANINE NUCLEOTIDE-BINDING PROTEIN SUBUNIT GAMMA 3"/>
    <property type="match status" value="1"/>
</dbReference>
<dbReference type="Gramene" id="Tc09v2_t006670.2">
    <property type="protein sequence ID" value="Tc09v2_p006670.2"/>
    <property type="gene ID" value="Tc09v2_g006670"/>
</dbReference>
<evidence type="ECO:0000313" key="6">
    <source>
        <dbReference type="RefSeq" id="XP_017983158.1"/>
    </source>
</evidence>
<evidence type="ECO:0000313" key="4">
    <source>
        <dbReference type="Proteomes" id="UP000694886"/>
    </source>
</evidence>
<name>A0AB32WYI1_THECC</name>
<protein>
    <submittedName>
        <fullName evidence="5 6">Guanine nucleotide-binding protein subunit gamma 3</fullName>
    </submittedName>
</protein>
<dbReference type="KEGG" id="tcc:18588270"/>
<evidence type="ECO:0000256" key="2">
    <source>
        <dbReference type="SAM" id="MobiDB-lite"/>
    </source>
</evidence>
<feature type="compositionally biased region" description="Pro residues" evidence="2">
    <location>
        <begin position="14"/>
        <end position="25"/>
    </location>
</feature>
<organism evidence="4 6">
    <name type="scientific">Theobroma cacao</name>
    <name type="common">Cacao</name>
    <name type="synonym">Cocoa</name>
    <dbReference type="NCBI Taxonomy" id="3641"/>
    <lineage>
        <taxon>Eukaryota</taxon>
        <taxon>Viridiplantae</taxon>
        <taxon>Streptophyta</taxon>
        <taxon>Embryophyta</taxon>
        <taxon>Tracheophyta</taxon>
        <taxon>Spermatophyta</taxon>
        <taxon>Magnoliopsida</taxon>
        <taxon>eudicotyledons</taxon>
        <taxon>Gunneridae</taxon>
        <taxon>Pentapetalae</taxon>
        <taxon>rosids</taxon>
        <taxon>malvids</taxon>
        <taxon>Malvales</taxon>
        <taxon>Malvaceae</taxon>
        <taxon>Byttnerioideae</taxon>
        <taxon>Theobroma</taxon>
    </lineage>
</organism>
<gene>
    <name evidence="5 6" type="primary">LOC18588270</name>
</gene>
<evidence type="ECO:0000313" key="5">
    <source>
        <dbReference type="RefSeq" id="XP_007012624.2"/>
    </source>
</evidence>
<sequence length="293" mass="32026">MAARAGGSSSVRSLPPPCPKSPPDYPDLYGKRREAAKVQVLEREISFLEEELKSVEGLQPASRCCKEVTDFVMANSDPLIPTSRKNRKSCRFWKWLCGMPCFNLSWICCCCYSGCSCHLKCPRCSDCNLCDCNLCNCSSFDCSSCIYSSRNSRSCNCTSCDCSSCNCCPSNCTSCDCSSCNCCPSSCSSCKCGSCKCSSCKCSSCACSSCKCYSCNCNSCLSCCAMPKWLCCSCPKSNCCRKISCSRNCCICRFPSCTDCCCCTWRCSRPKCPKVRLCCSCTKTCCNPCCLLF</sequence>
<reference evidence="4" key="1">
    <citation type="journal article" date="1997" name="Nucleic Acids Res.">
        <title>tRNAscan-SE: a program for improved detection of transfer RNA genes in genomic sequence.</title>
        <authorList>
            <person name="Lowe T.M."/>
            <person name="Eddy S.R."/>
        </authorList>
    </citation>
    <scope>NUCLEOTIDE SEQUENCE [LARGE SCALE GENOMIC DNA]</scope>
    <source>
        <strain evidence="4">r\B97-61/B2</strain>
    </source>
</reference>
<dbReference type="InterPro" id="IPR015898">
    <property type="entry name" value="G-protein_gamma-like_dom"/>
</dbReference>
<dbReference type="RefSeq" id="XP_017983158.1">
    <property type="nucleotide sequence ID" value="XM_018127669.1"/>
</dbReference>
<feature type="domain" description="G protein gamma" evidence="3">
    <location>
        <begin position="34"/>
        <end position="104"/>
    </location>
</feature>
<dbReference type="Proteomes" id="UP000694886">
    <property type="component" value="Chromosome 9"/>
</dbReference>
<dbReference type="SMART" id="SM01224">
    <property type="entry name" value="G_gamma"/>
    <property type="match status" value="1"/>
</dbReference>
<dbReference type="AlphaFoldDB" id="A0AB32WYI1"/>
<proteinExistence type="predicted"/>
<dbReference type="InterPro" id="IPR055305">
    <property type="entry name" value="GG3-like"/>
</dbReference>
<evidence type="ECO:0000259" key="3">
    <source>
        <dbReference type="SMART" id="SM01224"/>
    </source>
</evidence>
<accession>A0AB32WYI1</accession>
<feature type="region of interest" description="Disordered" evidence="2">
    <location>
        <begin position="1"/>
        <end position="28"/>
    </location>
</feature>
<evidence type="ECO:0000256" key="1">
    <source>
        <dbReference type="SAM" id="Coils"/>
    </source>
</evidence>
<dbReference type="RefSeq" id="XP_007012624.2">
    <property type="nucleotide sequence ID" value="XM_007012562.2"/>
</dbReference>
<dbReference type="Gramene" id="Tc09v2_t006670.1">
    <property type="protein sequence ID" value="Tc09v2_p006670.1"/>
    <property type="gene ID" value="Tc09v2_g006670"/>
</dbReference>
<feature type="coiled-coil region" evidence="1">
    <location>
        <begin position="31"/>
        <end position="58"/>
    </location>
</feature>
<feature type="compositionally biased region" description="Low complexity" evidence="2">
    <location>
        <begin position="1"/>
        <end position="13"/>
    </location>
</feature>
<reference evidence="5 6" key="2">
    <citation type="submission" date="2025-04" db="UniProtKB">
        <authorList>
            <consortium name="RefSeq"/>
        </authorList>
    </citation>
    <scope>IDENTIFICATION</scope>
</reference>
<dbReference type="PANTHER" id="PTHR32378:SF10">
    <property type="entry name" value="GUANINE NUCLEOTIDE-BINDING PROTEIN SUBUNIT GAMMA 3"/>
    <property type="match status" value="1"/>
</dbReference>